<feature type="compositionally biased region" description="Low complexity" evidence="1">
    <location>
        <begin position="7"/>
        <end position="17"/>
    </location>
</feature>
<feature type="region of interest" description="Disordered" evidence="1">
    <location>
        <begin position="1"/>
        <end position="55"/>
    </location>
</feature>
<dbReference type="AlphaFoldDB" id="A0A0K8P1K5"/>
<sequence>MPGGPSGDAADGAGPSGNDIPVGWRRGDPARGGLHGRHRQARDALPDSIGLDNRG</sequence>
<comment type="caution">
    <text evidence="2">The sequence shown here is derived from an EMBL/GenBank/DDBJ whole genome shotgun (WGS) entry which is preliminary data.</text>
</comment>
<evidence type="ECO:0000313" key="2">
    <source>
        <dbReference type="EMBL" id="GAP36419.1"/>
    </source>
</evidence>
<gene>
    <name evidence="2" type="ORF">ISF6_2259</name>
</gene>
<proteinExistence type="predicted"/>
<accession>A0A0K8P1K5</accession>
<dbReference type="STRING" id="1547922.ISF6_2259"/>
<reference evidence="3" key="1">
    <citation type="submission" date="2015-07" db="EMBL/GenBank/DDBJ databases">
        <title>Discovery of a poly(ethylene terephthalate assimilation.</title>
        <authorList>
            <person name="Yoshida S."/>
            <person name="Hiraga K."/>
            <person name="Takehana T."/>
            <person name="Taniguchi I."/>
            <person name="Yamaji H."/>
            <person name="Maeda Y."/>
            <person name="Toyohara K."/>
            <person name="Miyamoto K."/>
            <person name="Kimura Y."/>
            <person name="Oda K."/>
        </authorList>
    </citation>
    <scope>NUCLEOTIDE SEQUENCE [LARGE SCALE GENOMIC DNA]</scope>
    <source>
        <strain evidence="3">NBRC 110686 / TISTR 2288 / 201-F6</strain>
    </source>
</reference>
<dbReference type="EMBL" id="BBYR01000035">
    <property type="protein sequence ID" value="GAP36419.1"/>
    <property type="molecule type" value="Genomic_DNA"/>
</dbReference>
<evidence type="ECO:0000313" key="3">
    <source>
        <dbReference type="Proteomes" id="UP000037660"/>
    </source>
</evidence>
<keyword evidence="3" id="KW-1185">Reference proteome</keyword>
<reference evidence="2 3" key="2">
    <citation type="journal article" date="2016" name="Science">
        <title>A bacterium that degrades and assimilates poly(ethylene terephthalate).</title>
        <authorList>
            <person name="Yoshida S."/>
            <person name="Hiraga K."/>
            <person name="Takehana T."/>
            <person name="Taniguchi I."/>
            <person name="Yamaji H."/>
            <person name="Maeda Y."/>
            <person name="Toyohara K."/>
            <person name="Miyamoto K."/>
            <person name="Kimura Y."/>
            <person name="Oda K."/>
        </authorList>
    </citation>
    <scope>NUCLEOTIDE SEQUENCE [LARGE SCALE GENOMIC DNA]</scope>
    <source>
        <strain evidence="3">NBRC 110686 / TISTR 2288 / 201-F6</strain>
    </source>
</reference>
<evidence type="ECO:0000256" key="1">
    <source>
        <dbReference type="SAM" id="MobiDB-lite"/>
    </source>
</evidence>
<protein>
    <submittedName>
        <fullName evidence="2">Uncharacterized protein</fullName>
    </submittedName>
</protein>
<organism evidence="2 3">
    <name type="scientific">Piscinibacter sakaiensis</name>
    <name type="common">Ideonella sakaiensis</name>
    <dbReference type="NCBI Taxonomy" id="1547922"/>
    <lineage>
        <taxon>Bacteria</taxon>
        <taxon>Pseudomonadati</taxon>
        <taxon>Pseudomonadota</taxon>
        <taxon>Betaproteobacteria</taxon>
        <taxon>Burkholderiales</taxon>
        <taxon>Sphaerotilaceae</taxon>
        <taxon>Piscinibacter</taxon>
    </lineage>
</organism>
<dbReference type="Proteomes" id="UP000037660">
    <property type="component" value="Unassembled WGS sequence"/>
</dbReference>
<name>A0A0K8P1K5_PISS1</name>